<dbReference type="PANTHER" id="PTHR23326">
    <property type="entry name" value="CCR4 NOT-RELATED"/>
    <property type="match status" value="1"/>
</dbReference>
<evidence type="ECO:0000313" key="6">
    <source>
        <dbReference type="EMBL" id="GFH53850.1"/>
    </source>
</evidence>
<dbReference type="Gene3D" id="2.30.30.1020">
    <property type="entry name" value="CCR4-NOT complex subunit 2/3/5, C-terminal domain"/>
    <property type="match status" value="1"/>
</dbReference>
<keyword evidence="3" id="KW-0804">Transcription</keyword>
<feature type="compositionally biased region" description="Gly residues" evidence="4">
    <location>
        <begin position="139"/>
        <end position="155"/>
    </location>
</feature>
<dbReference type="AlphaFoldDB" id="A0AAD3CZG4"/>
<feature type="region of interest" description="Disordered" evidence="4">
    <location>
        <begin position="200"/>
        <end position="236"/>
    </location>
</feature>
<feature type="region of interest" description="Disordered" evidence="4">
    <location>
        <begin position="1"/>
        <end position="103"/>
    </location>
</feature>
<feature type="compositionally biased region" description="Low complexity" evidence="4">
    <location>
        <begin position="208"/>
        <end position="236"/>
    </location>
</feature>
<dbReference type="GO" id="GO:0006355">
    <property type="term" value="P:regulation of DNA-templated transcription"/>
    <property type="evidence" value="ECO:0007669"/>
    <property type="project" value="InterPro"/>
</dbReference>
<dbReference type="InterPro" id="IPR007282">
    <property type="entry name" value="NOT2/3/5_C"/>
</dbReference>
<feature type="compositionally biased region" description="Polar residues" evidence="4">
    <location>
        <begin position="94"/>
        <end position="103"/>
    </location>
</feature>
<comment type="caution">
    <text evidence="6">The sequence shown here is derived from an EMBL/GenBank/DDBJ whole genome shotgun (WGS) entry which is preliminary data.</text>
</comment>
<feature type="domain" description="NOT2/NOT3/NOT5 C-terminal" evidence="5">
    <location>
        <begin position="285"/>
        <end position="386"/>
    </location>
</feature>
<gene>
    <name evidence="6" type="ORF">CTEN210_10326</name>
</gene>
<accession>A0AAD3CZG4</accession>
<feature type="region of interest" description="Disordered" evidence="4">
    <location>
        <begin position="136"/>
        <end position="155"/>
    </location>
</feature>
<dbReference type="EMBL" id="BLLK01000047">
    <property type="protein sequence ID" value="GFH53850.1"/>
    <property type="molecule type" value="Genomic_DNA"/>
</dbReference>
<dbReference type="GO" id="GO:0030015">
    <property type="term" value="C:CCR4-NOT core complex"/>
    <property type="evidence" value="ECO:0007669"/>
    <property type="project" value="InterPro"/>
</dbReference>
<keyword evidence="7" id="KW-1185">Reference proteome</keyword>
<dbReference type="Proteomes" id="UP001054902">
    <property type="component" value="Unassembled WGS sequence"/>
</dbReference>
<dbReference type="InterPro" id="IPR040168">
    <property type="entry name" value="Not2/3/5"/>
</dbReference>
<organism evidence="6 7">
    <name type="scientific">Chaetoceros tenuissimus</name>
    <dbReference type="NCBI Taxonomy" id="426638"/>
    <lineage>
        <taxon>Eukaryota</taxon>
        <taxon>Sar</taxon>
        <taxon>Stramenopiles</taxon>
        <taxon>Ochrophyta</taxon>
        <taxon>Bacillariophyta</taxon>
        <taxon>Coscinodiscophyceae</taxon>
        <taxon>Chaetocerotophycidae</taxon>
        <taxon>Chaetocerotales</taxon>
        <taxon>Chaetocerotaceae</taxon>
        <taxon>Chaetoceros</taxon>
    </lineage>
</organism>
<comment type="similarity">
    <text evidence="1">Belongs to the CNOT2/3/5 family.</text>
</comment>
<feature type="compositionally biased region" description="Low complexity" evidence="4">
    <location>
        <begin position="39"/>
        <end position="50"/>
    </location>
</feature>
<evidence type="ECO:0000256" key="2">
    <source>
        <dbReference type="ARBA" id="ARBA00023015"/>
    </source>
</evidence>
<reference evidence="6 7" key="1">
    <citation type="journal article" date="2021" name="Sci. Rep.">
        <title>The genome of the diatom Chaetoceros tenuissimus carries an ancient integrated fragment of an extant virus.</title>
        <authorList>
            <person name="Hongo Y."/>
            <person name="Kimura K."/>
            <person name="Takaki Y."/>
            <person name="Yoshida Y."/>
            <person name="Baba S."/>
            <person name="Kobayashi G."/>
            <person name="Nagasaki K."/>
            <person name="Hano T."/>
            <person name="Tomaru Y."/>
        </authorList>
    </citation>
    <scope>NUCLEOTIDE SEQUENCE [LARGE SCALE GENOMIC DNA]</scope>
    <source>
        <strain evidence="6 7">NIES-3715</strain>
    </source>
</reference>
<evidence type="ECO:0000256" key="1">
    <source>
        <dbReference type="ARBA" id="ARBA00007682"/>
    </source>
</evidence>
<dbReference type="Pfam" id="PF04153">
    <property type="entry name" value="NOT2_3_5_C"/>
    <property type="match status" value="1"/>
</dbReference>
<keyword evidence="2" id="KW-0805">Transcription regulation</keyword>
<feature type="compositionally biased region" description="Low complexity" evidence="4">
    <location>
        <begin position="69"/>
        <end position="93"/>
    </location>
</feature>
<evidence type="ECO:0000259" key="5">
    <source>
        <dbReference type="Pfam" id="PF04153"/>
    </source>
</evidence>
<sequence>MFGQQGSGELLLGGRGGFEGSVSSNGFGSETNTASNPTSAPAPGQSGSSAFDLSDFPSLGGSSAGSAGGDNNSLANALRQQQMMAQQQLMQGQNSAKGGNSFSRLGLGTSMANALGSSGSNGANFKMATEDFPALPGAPLGGGSGNSGSGLLGEVGGSGSSRLGFGGAPTPSVSRAASGASGGIFGGDFDGLSNQFDASSLLSGGGNQNSSSSNPVSQQRSSTASAPTGASASNASNAGSALSGEYGLLGLLKFIRLSEEERNSLAVGSDLSQLGLNLNSSENLYSKFASPWSESPAAKEPQYQLPMCYYMQPPALKTGHLSKFQLETLFYIFYALPKDVLQAYAAQELYSREWKFHTELKLWFKRTQPSEGGQFVYFDIQSWERRLFNGNMDQNITLHLMPEDDIRVKFTSS</sequence>
<name>A0AAD3CZG4_9STRA</name>
<proteinExistence type="inferred from homology"/>
<feature type="compositionally biased region" description="Low complexity" evidence="4">
    <location>
        <begin position="1"/>
        <end position="10"/>
    </location>
</feature>
<evidence type="ECO:0000256" key="4">
    <source>
        <dbReference type="SAM" id="MobiDB-lite"/>
    </source>
</evidence>
<dbReference type="InterPro" id="IPR038635">
    <property type="entry name" value="CCR4-NOT_su2/3/5_C_sf"/>
</dbReference>
<protein>
    <submittedName>
        <fullName evidence="6">CCR4-NOT transcription complex subunit 2</fullName>
    </submittedName>
</protein>
<feature type="compositionally biased region" description="Polar residues" evidence="4">
    <location>
        <begin position="22"/>
        <end position="38"/>
    </location>
</feature>
<evidence type="ECO:0000256" key="3">
    <source>
        <dbReference type="ARBA" id="ARBA00023163"/>
    </source>
</evidence>
<evidence type="ECO:0000313" key="7">
    <source>
        <dbReference type="Proteomes" id="UP001054902"/>
    </source>
</evidence>